<accession>A0ABW1TXI2</accession>
<keyword evidence="3 6" id="KW-0812">Transmembrane</keyword>
<keyword evidence="8" id="KW-1185">Reference proteome</keyword>
<gene>
    <name evidence="7" type="ORF">ACFQND_10260</name>
</gene>
<comment type="subcellular location">
    <subcellularLocation>
        <location evidence="1">Membrane</location>
        <topology evidence="1">Multi-pass membrane protein</topology>
    </subcellularLocation>
</comment>
<feature type="transmembrane region" description="Helical" evidence="6">
    <location>
        <begin position="203"/>
        <end position="222"/>
    </location>
</feature>
<dbReference type="InterPro" id="IPR022301">
    <property type="entry name" value="Integral_membrane_YjbE"/>
</dbReference>
<evidence type="ECO:0000313" key="7">
    <source>
        <dbReference type="EMBL" id="MFC6281615.1"/>
    </source>
</evidence>
<dbReference type="PANTHER" id="PTHR30238">
    <property type="entry name" value="MEMBRANE BOUND PREDICTED REDOX MODULATOR"/>
    <property type="match status" value="1"/>
</dbReference>
<sequence>MIFGLDLASPLFWSAFGSIVLANIVLSGDNAVVIAMAARTLKPEQRSKAIFWGSAAAIVMRIVLTVVAIQLLNLPYLKIVGAILLVYIGVDLLKGEDEGDGEGKEINGMMAAIRTILIADLVMSLDNVLAVAAAAKGNLPLLILGLLVSIPLIIFGATLLTKVMERFPIIITIGAALLGFLAGEMLLTDPAVTTHLGAVSEQTVTFGGIVGAILVVALGTYLTKRQQKQLPSA</sequence>
<evidence type="ECO:0000256" key="4">
    <source>
        <dbReference type="ARBA" id="ARBA00022989"/>
    </source>
</evidence>
<dbReference type="RefSeq" id="WP_371437229.1">
    <property type="nucleotide sequence ID" value="NZ_JBHSRS010000018.1"/>
</dbReference>
<feature type="transmembrane region" description="Helical" evidence="6">
    <location>
        <begin position="49"/>
        <end position="69"/>
    </location>
</feature>
<feature type="transmembrane region" description="Helical" evidence="6">
    <location>
        <begin position="12"/>
        <end position="37"/>
    </location>
</feature>
<dbReference type="NCBIfam" id="TIGR03717">
    <property type="entry name" value="R_switched_YjbE"/>
    <property type="match status" value="1"/>
</dbReference>
<evidence type="ECO:0000256" key="1">
    <source>
        <dbReference type="ARBA" id="ARBA00004141"/>
    </source>
</evidence>
<evidence type="ECO:0000256" key="6">
    <source>
        <dbReference type="SAM" id="Phobius"/>
    </source>
</evidence>
<proteinExistence type="inferred from homology"/>
<dbReference type="Pfam" id="PF03741">
    <property type="entry name" value="TerC"/>
    <property type="match status" value="1"/>
</dbReference>
<name>A0ABW1TXI2_9BURK</name>
<keyword evidence="5 6" id="KW-0472">Membrane</keyword>
<keyword evidence="4 6" id="KW-1133">Transmembrane helix</keyword>
<comment type="similarity">
    <text evidence="2">Belongs to the TerC family.</text>
</comment>
<comment type="caution">
    <text evidence="7">The sequence shown here is derived from an EMBL/GenBank/DDBJ whole genome shotgun (WGS) entry which is preliminary data.</text>
</comment>
<feature type="transmembrane region" description="Helical" evidence="6">
    <location>
        <begin position="141"/>
        <end position="160"/>
    </location>
</feature>
<dbReference type="Proteomes" id="UP001596270">
    <property type="component" value="Unassembled WGS sequence"/>
</dbReference>
<evidence type="ECO:0000313" key="8">
    <source>
        <dbReference type="Proteomes" id="UP001596270"/>
    </source>
</evidence>
<feature type="transmembrane region" description="Helical" evidence="6">
    <location>
        <begin position="167"/>
        <end position="183"/>
    </location>
</feature>
<dbReference type="EMBL" id="JBHSRS010000018">
    <property type="protein sequence ID" value="MFC6281615.1"/>
    <property type="molecule type" value="Genomic_DNA"/>
</dbReference>
<evidence type="ECO:0000256" key="2">
    <source>
        <dbReference type="ARBA" id="ARBA00007511"/>
    </source>
</evidence>
<evidence type="ECO:0000256" key="3">
    <source>
        <dbReference type="ARBA" id="ARBA00022692"/>
    </source>
</evidence>
<reference evidence="8" key="1">
    <citation type="journal article" date="2019" name="Int. J. Syst. Evol. Microbiol.">
        <title>The Global Catalogue of Microorganisms (GCM) 10K type strain sequencing project: providing services to taxonomists for standard genome sequencing and annotation.</title>
        <authorList>
            <consortium name="The Broad Institute Genomics Platform"/>
            <consortium name="The Broad Institute Genome Sequencing Center for Infectious Disease"/>
            <person name="Wu L."/>
            <person name="Ma J."/>
        </authorList>
    </citation>
    <scope>NUCLEOTIDE SEQUENCE [LARGE SCALE GENOMIC DNA]</scope>
    <source>
        <strain evidence="8">CCUG 39402</strain>
    </source>
</reference>
<dbReference type="PANTHER" id="PTHR30238:SF4">
    <property type="entry name" value="SLL1022 PROTEIN"/>
    <property type="match status" value="1"/>
</dbReference>
<organism evidence="7 8">
    <name type="scientific">Polaromonas aquatica</name>
    <dbReference type="NCBI Taxonomy" id="332657"/>
    <lineage>
        <taxon>Bacteria</taxon>
        <taxon>Pseudomonadati</taxon>
        <taxon>Pseudomonadota</taxon>
        <taxon>Betaproteobacteria</taxon>
        <taxon>Burkholderiales</taxon>
        <taxon>Comamonadaceae</taxon>
        <taxon>Polaromonas</taxon>
    </lineage>
</organism>
<dbReference type="InterPro" id="IPR005496">
    <property type="entry name" value="Integral_membrane_TerC"/>
</dbReference>
<protein>
    <submittedName>
        <fullName evidence="7">TerC family protein</fullName>
    </submittedName>
</protein>
<evidence type="ECO:0000256" key="5">
    <source>
        <dbReference type="ARBA" id="ARBA00023136"/>
    </source>
</evidence>